<sequence>MIAFFRQKYQSLDEAKLKLSTPDLVVNLVFPFIGTTIPQRFKKLDQDKEIYEYFGREILSELADTFENLPKRSVQDLSVIFIIDQLDALYGPEEAESKIAIRRWLEACRCRMKGILSTSSDNLTFHKISSRLVNTQLFRVHGGFTSRRTDVDLGAYKREDIENFTGKNPLLLARCTQSKVIDFHCNEILQVTGQSQRFVLRMKSELNEWPFHEYKSFVKACITNDVVPGDILPEHADHRFFMEENGYEYCVCGAVRETITKQLIELGTVLFSVEESIAVMTTLASNSPVMGYFMEQAVIQNICNKGLRCLNFEGPITPQVFLGFPHYGLDLKQAIYIPKAYYDFPPINAILLALEPEKKIATLVPIRITMDKTHRNSEEQFFNNWASWAEDLHGYKINVKFLWITAEDGITEESIVNEKNRVARDGSMRLDLQECKNIEGNIPPKVLMESIDLHVLLVGPAEQYVQNNGVAYNQLLNPSLDNQREVSRGAFRERFPEIIRTERFSFAAEIARLKQNQDEDLLEYRHRAEEIMARLCLQDWRLDLR</sequence>
<gene>
    <name evidence="1" type="ORF">AJ79_03209</name>
</gene>
<comment type="caution">
    <text evidence="1">The sequence shown here is derived from an EMBL/GenBank/DDBJ whole genome shotgun (WGS) entry which is preliminary data.</text>
</comment>
<proteinExistence type="predicted"/>
<name>A0A2B7XR39_9EURO</name>
<dbReference type="AlphaFoldDB" id="A0A2B7XR39"/>
<accession>A0A2B7XR39</accession>
<organism evidence="1 2">
    <name type="scientific">Helicocarpus griseus UAMH5409</name>
    <dbReference type="NCBI Taxonomy" id="1447875"/>
    <lineage>
        <taxon>Eukaryota</taxon>
        <taxon>Fungi</taxon>
        <taxon>Dikarya</taxon>
        <taxon>Ascomycota</taxon>
        <taxon>Pezizomycotina</taxon>
        <taxon>Eurotiomycetes</taxon>
        <taxon>Eurotiomycetidae</taxon>
        <taxon>Onygenales</taxon>
        <taxon>Ajellomycetaceae</taxon>
        <taxon>Helicocarpus</taxon>
    </lineage>
</organism>
<evidence type="ECO:0000313" key="2">
    <source>
        <dbReference type="Proteomes" id="UP000223968"/>
    </source>
</evidence>
<protein>
    <submittedName>
        <fullName evidence="1">Uncharacterized protein</fullName>
    </submittedName>
</protein>
<keyword evidence="2" id="KW-1185">Reference proteome</keyword>
<dbReference type="OrthoDB" id="4188610at2759"/>
<evidence type="ECO:0000313" key="1">
    <source>
        <dbReference type="EMBL" id="PGH14234.1"/>
    </source>
</evidence>
<dbReference type="Proteomes" id="UP000223968">
    <property type="component" value="Unassembled WGS sequence"/>
</dbReference>
<dbReference type="EMBL" id="PDNB01000037">
    <property type="protein sequence ID" value="PGH14234.1"/>
    <property type="molecule type" value="Genomic_DNA"/>
</dbReference>
<reference evidence="1 2" key="1">
    <citation type="submission" date="2017-10" db="EMBL/GenBank/DDBJ databases">
        <title>Comparative genomics in systemic dimorphic fungi from Ajellomycetaceae.</title>
        <authorList>
            <person name="Munoz J.F."/>
            <person name="Mcewen J.G."/>
            <person name="Clay O.K."/>
            <person name="Cuomo C.A."/>
        </authorList>
    </citation>
    <scope>NUCLEOTIDE SEQUENCE [LARGE SCALE GENOMIC DNA]</scope>
    <source>
        <strain evidence="1 2">UAMH5409</strain>
    </source>
</reference>
<dbReference type="STRING" id="1447875.A0A2B7XR39"/>